<dbReference type="InterPro" id="IPR035919">
    <property type="entry name" value="EAL_sf"/>
</dbReference>
<sequence length="328" mass="35140">LAALTRPYEVGGQAVTVGASVGVGLYPHDAREPGELRRCADLAMYRAKAAGKNTLRLFGEGEPAPAPAPEETRLRGALERGDLSLVYQPQFDATGRRIVAAEALLRWHDAELGPVPPARFIPLAEASGLIVPVGAWVLDGACRQLAAWRSQGWTGRVTVNVSPVQLTQPEFQEEVMRTLRRHGLRGEDLELEITEGAVLEDARAASGHLARLRGIGVRIAVDDFGMGHAALLYLLAFPVHVLKIDRTFVQGATLREHDRSLVQALVTFARALTLEIVAEGVETEEQRALMQGLGVDVVQGYLLDRPQSAGDLTPQLVGAGHVGAGGGE</sequence>
<comment type="caution">
    <text evidence="3">The sequence shown here is derived from an EMBL/GenBank/DDBJ whole genome shotgun (WGS) entry which is preliminary data.</text>
</comment>
<feature type="domain" description="GGDEF" evidence="2">
    <location>
        <begin position="1"/>
        <end position="60"/>
    </location>
</feature>
<dbReference type="InterPro" id="IPR000160">
    <property type="entry name" value="GGDEF_dom"/>
</dbReference>
<organism evidence="3 4">
    <name type="scientific">Deinococcus rhizophilus</name>
    <dbReference type="NCBI Taxonomy" id="3049544"/>
    <lineage>
        <taxon>Bacteria</taxon>
        <taxon>Thermotogati</taxon>
        <taxon>Deinococcota</taxon>
        <taxon>Deinococci</taxon>
        <taxon>Deinococcales</taxon>
        <taxon>Deinococcaceae</taxon>
        <taxon>Deinococcus</taxon>
    </lineage>
</organism>
<proteinExistence type="predicted"/>
<evidence type="ECO:0000313" key="3">
    <source>
        <dbReference type="EMBL" id="MDL2345782.1"/>
    </source>
</evidence>
<dbReference type="Gene3D" id="3.20.20.450">
    <property type="entry name" value="EAL domain"/>
    <property type="match status" value="1"/>
</dbReference>
<feature type="non-terminal residue" evidence="3">
    <location>
        <position position="1"/>
    </location>
</feature>
<dbReference type="PROSITE" id="PS50883">
    <property type="entry name" value="EAL"/>
    <property type="match status" value="1"/>
</dbReference>
<dbReference type="InterPro" id="IPR029787">
    <property type="entry name" value="Nucleotide_cyclase"/>
</dbReference>
<dbReference type="InterPro" id="IPR043128">
    <property type="entry name" value="Rev_trsase/Diguanyl_cyclase"/>
</dbReference>
<accession>A0ABT7JMG2</accession>
<feature type="domain" description="EAL" evidence="1">
    <location>
        <begin position="67"/>
        <end position="320"/>
    </location>
</feature>
<dbReference type="Pfam" id="PF00563">
    <property type="entry name" value="EAL"/>
    <property type="match status" value="1"/>
</dbReference>
<dbReference type="EMBL" id="JASNGB010000295">
    <property type="protein sequence ID" value="MDL2345782.1"/>
    <property type="molecule type" value="Genomic_DNA"/>
</dbReference>
<dbReference type="InterPro" id="IPR050706">
    <property type="entry name" value="Cyclic-di-GMP_PDE-like"/>
</dbReference>
<dbReference type="SUPFAM" id="SSF55073">
    <property type="entry name" value="Nucleotide cyclase"/>
    <property type="match status" value="1"/>
</dbReference>
<evidence type="ECO:0000313" key="4">
    <source>
        <dbReference type="Proteomes" id="UP001302059"/>
    </source>
</evidence>
<keyword evidence="3" id="KW-0378">Hydrolase</keyword>
<keyword evidence="4" id="KW-1185">Reference proteome</keyword>
<reference evidence="3 4" key="1">
    <citation type="submission" date="2023-05" db="EMBL/GenBank/DDBJ databases">
        <authorList>
            <person name="Gao F."/>
        </authorList>
    </citation>
    <scope>NUCLEOTIDE SEQUENCE [LARGE SCALE GENOMIC DNA]</scope>
    <source>
        <strain evidence="3 4">MIMF12</strain>
    </source>
</reference>
<dbReference type="InterPro" id="IPR001633">
    <property type="entry name" value="EAL_dom"/>
</dbReference>
<gene>
    <name evidence="3" type="ORF">QOL99_16745</name>
</gene>
<dbReference type="PROSITE" id="PS50887">
    <property type="entry name" value="GGDEF"/>
    <property type="match status" value="1"/>
</dbReference>
<dbReference type="SMART" id="SM00052">
    <property type="entry name" value="EAL"/>
    <property type="match status" value="1"/>
</dbReference>
<dbReference type="GO" id="GO:0071111">
    <property type="term" value="F:cyclic-guanylate-specific phosphodiesterase activity"/>
    <property type="evidence" value="ECO:0007669"/>
    <property type="project" value="UniProtKB-EC"/>
</dbReference>
<evidence type="ECO:0000259" key="2">
    <source>
        <dbReference type="PROSITE" id="PS50887"/>
    </source>
</evidence>
<dbReference type="RefSeq" id="WP_285525510.1">
    <property type="nucleotide sequence ID" value="NZ_JASNGB010000295.1"/>
</dbReference>
<dbReference type="CDD" id="cd01948">
    <property type="entry name" value="EAL"/>
    <property type="match status" value="1"/>
</dbReference>
<name>A0ABT7JMG2_9DEIO</name>
<dbReference type="Gene3D" id="3.30.70.270">
    <property type="match status" value="1"/>
</dbReference>
<evidence type="ECO:0000259" key="1">
    <source>
        <dbReference type="PROSITE" id="PS50883"/>
    </source>
</evidence>
<dbReference type="SUPFAM" id="SSF141868">
    <property type="entry name" value="EAL domain-like"/>
    <property type="match status" value="1"/>
</dbReference>
<dbReference type="PANTHER" id="PTHR33121:SF79">
    <property type="entry name" value="CYCLIC DI-GMP PHOSPHODIESTERASE PDED-RELATED"/>
    <property type="match status" value="1"/>
</dbReference>
<dbReference type="EC" id="3.1.4.52" evidence="3"/>
<protein>
    <submittedName>
        <fullName evidence="3">GGDEF domain-containing phosphodiesterase</fullName>
        <ecNumber evidence="3">3.1.4.52</ecNumber>
    </submittedName>
</protein>
<dbReference type="Pfam" id="PF00990">
    <property type="entry name" value="GGDEF"/>
    <property type="match status" value="1"/>
</dbReference>
<dbReference type="PANTHER" id="PTHR33121">
    <property type="entry name" value="CYCLIC DI-GMP PHOSPHODIESTERASE PDEF"/>
    <property type="match status" value="1"/>
</dbReference>
<dbReference type="Proteomes" id="UP001302059">
    <property type="component" value="Unassembled WGS sequence"/>
</dbReference>